<keyword evidence="1" id="KW-0472">Membrane</keyword>
<comment type="caution">
    <text evidence="2">The sequence shown here is derived from an EMBL/GenBank/DDBJ whole genome shotgun (WGS) entry which is preliminary data.</text>
</comment>
<evidence type="ECO:0000256" key="1">
    <source>
        <dbReference type="SAM" id="Phobius"/>
    </source>
</evidence>
<reference evidence="2" key="1">
    <citation type="submission" date="2020-11" db="EMBL/GenBank/DDBJ databases">
        <title>Adaptations for nitrogen fixation in a non-lichenized fungal sporocarp promotes dispersal by wood-feeding termites.</title>
        <authorList>
            <consortium name="DOE Joint Genome Institute"/>
            <person name="Koch R.A."/>
            <person name="Yoon G."/>
            <person name="Arayal U."/>
            <person name="Lail K."/>
            <person name="Amirebrahimi M."/>
            <person name="Labutti K."/>
            <person name="Lipzen A."/>
            <person name="Riley R."/>
            <person name="Barry K."/>
            <person name="Henrissat B."/>
            <person name="Grigoriev I.V."/>
            <person name="Herr J.R."/>
            <person name="Aime M.C."/>
        </authorList>
    </citation>
    <scope>NUCLEOTIDE SEQUENCE</scope>
    <source>
        <strain evidence="2">MCA 3950</strain>
    </source>
</reference>
<gene>
    <name evidence="2" type="ORF">BT62DRAFT_1007172</name>
</gene>
<evidence type="ECO:0000313" key="2">
    <source>
        <dbReference type="EMBL" id="KAG7445422.1"/>
    </source>
</evidence>
<accession>A0A9P7VRS9</accession>
<dbReference type="RefSeq" id="XP_043038922.1">
    <property type="nucleotide sequence ID" value="XM_043177317.1"/>
</dbReference>
<keyword evidence="1" id="KW-1133">Transmembrane helix</keyword>
<proteinExistence type="predicted"/>
<organism evidence="2 3">
    <name type="scientific">Guyanagaster necrorhizus</name>
    <dbReference type="NCBI Taxonomy" id="856835"/>
    <lineage>
        <taxon>Eukaryota</taxon>
        <taxon>Fungi</taxon>
        <taxon>Dikarya</taxon>
        <taxon>Basidiomycota</taxon>
        <taxon>Agaricomycotina</taxon>
        <taxon>Agaricomycetes</taxon>
        <taxon>Agaricomycetidae</taxon>
        <taxon>Agaricales</taxon>
        <taxon>Marasmiineae</taxon>
        <taxon>Physalacriaceae</taxon>
        <taxon>Guyanagaster</taxon>
    </lineage>
</organism>
<name>A0A9P7VRS9_9AGAR</name>
<keyword evidence="3" id="KW-1185">Reference proteome</keyword>
<dbReference type="Proteomes" id="UP000812287">
    <property type="component" value="Unassembled WGS sequence"/>
</dbReference>
<evidence type="ECO:0000313" key="3">
    <source>
        <dbReference type="Proteomes" id="UP000812287"/>
    </source>
</evidence>
<dbReference type="GeneID" id="66099604"/>
<sequence>MRTLPNEGVEERASRDLHSDSEELKNYAIILQLNAAYEPPMDPRDGTFPLKSIDNRIRPIISPLVVAVNYLVVSVTLCVLCHRCIGYSPNRINMTPTRERRLGNLFSIGSPRIERLTLVETRTWHLKDITNGTIFNLALTRAEISISI</sequence>
<dbReference type="AlphaFoldDB" id="A0A9P7VRS9"/>
<protein>
    <submittedName>
        <fullName evidence="2">Uncharacterized protein</fullName>
    </submittedName>
</protein>
<feature type="transmembrane region" description="Helical" evidence="1">
    <location>
        <begin position="60"/>
        <end position="81"/>
    </location>
</feature>
<dbReference type="EMBL" id="MU250537">
    <property type="protein sequence ID" value="KAG7445422.1"/>
    <property type="molecule type" value="Genomic_DNA"/>
</dbReference>
<keyword evidence="1" id="KW-0812">Transmembrane</keyword>